<dbReference type="EMBL" id="JAGTTL010000011">
    <property type="protein sequence ID" value="KAK6315886.1"/>
    <property type="molecule type" value="Genomic_DNA"/>
</dbReference>
<evidence type="ECO:0000313" key="1">
    <source>
        <dbReference type="EMBL" id="KAK6315886.1"/>
    </source>
</evidence>
<dbReference type="Proteomes" id="UP001356427">
    <property type="component" value="Unassembled WGS sequence"/>
</dbReference>
<comment type="caution">
    <text evidence="1">The sequence shown here is derived from an EMBL/GenBank/DDBJ whole genome shotgun (WGS) entry which is preliminary data.</text>
</comment>
<sequence>MVVCVCATFVSMGKFSSQLLGISELLWTEDGDRGCWASVVRPPCSSLPPCLSSQSEKAIRRLWGSKDHNVEVE</sequence>
<proteinExistence type="predicted"/>
<dbReference type="AlphaFoldDB" id="A0AAN8MBM5"/>
<accession>A0AAN8MBM5</accession>
<organism evidence="1 2">
    <name type="scientific">Coregonus suidteri</name>
    <dbReference type="NCBI Taxonomy" id="861788"/>
    <lineage>
        <taxon>Eukaryota</taxon>
        <taxon>Metazoa</taxon>
        <taxon>Chordata</taxon>
        <taxon>Craniata</taxon>
        <taxon>Vertebrata</taxon>
        <taxon>Euteleostomi</taxon>
        <taxon>Actinopterygii</taxon>
        <taxon>Neopterygii</taxon>
        <taxon>Teleostei</taxon>
        <taxon>Protacanthopterygii</taxon>
        <taxon>Salmoniformes</taxon>
        <taxon>Salmonidae</taxon>
        <taxon>Coregoninae</taxon>
        <taxon>Coregonus</taxon>
    </lineage>
</organism>
<protein>
    <submittedName>
        <fullName evidence="1">Uncharacterized protein</fullName>
    </submittedName>
</protein>
<name>A0AAN8MBM5_9TELE</name>
<reference evidence="1 2" key="1">
    <citation type="submission" date="2021-04" db="EMBL/GenBank/DDBJ databases">
        <authorList>
            <person name="De Guttry C."/>
            <person name="Zahm M."/>
            <person name="Klopp C."/>
            <person name="Cabau C."/>
            <person name="Louis A."/>
            <person name="Berthelot C."/>
            <person name="Parey E."/>
            <person name="Roest Crollius H."/>
            <person name="Montfort J."/>
            <person name="Robinson-Rechavi M."/>
            <person name="Bucao C."/>
            <person name="Bouchez O."/>
            <person name="Gislard M."/>
            <person name="Lluch J."/>
            <person name="Milhes M."/>
            <person name="Lampietro C."/>
            <person name="Lopez Roques C."/>
            <person name="Donnadieu C."/>
            <person name="Braasch I."/>
            <person name="Desvignes T."/>
            <person name="Postlethwait J."/>
            <person name="Bobe J."/>
            <person name="Wedekind C."/>
            <person name="Guiguen Y."/>
        </authorList>
    </citation>
    <scope>NUCLEOTIDE SEQUENCE [LARGE SCALE GENOMIC DNA]</scope>
    <source>
        <strain evidence="1">Cs_M1</strain>
        <tissue evidence="1">Blood</tissue>
    </source>
</reference>
<keyword evidence="2" id="KW-1185">Reference proteome</keyword>
<gene>
    <name evidence="1" type="ORF">J4Q44_G00134100</name>
</gene>
<evidence type="ECO:0000313" key="2">
    <source>
        <dbReference type="Proteomes" id="UP001356427"/>
    </source>
</evidence>